<dbReference type="Proteomes" id="UP000663852">
    <property type="component" value="Unassembled WGS sequence"/>
</dbReference>
<feature type="region of interest" description="Disordered" evidence="1">
    <location>
        <begin position="55"/>
        <end position="75"/>
    </location>
</feature>
<feature type="region of interest" description="Disordered" evidence="1">
    <location>
        <begin position="348"/>
        <end position="392"/>
    </location>
</feature>
<feature type="compositionally biased region" description="Gly residues" evidence="1">
    <location>
        <begin position="349"/>
        <end position="363"/>
    </location>
</feature>
<organism evidence="2 5">
    <name type="scientific">Adineta ricciae</name>
    <name type="common">Rotifer</name>
    <dbReference type="NCBI Taxonomy" id="249248"/>
    <lineage>
        <taxon>Eukaryota</taxon>
        <taxon>Metazoa</taxon>
        <taxon>Spiralia</taxon>
        <taxon>Gnathifera</taxon>
        <taxon>Rotifera</taxon>
        <taxon>Eurotatoria</taxon>
        <taxon>Bdelloidea</taxon>
        <taxon>Adinetida</taxon>
        <taxon>Adinetidae</taxon>
        <taxon>Adineta</taxon>
    </lineage>
</organism>
<evidence type="ECO:0000313" key="3">
    <source>
        <dbReference type="EMBL" id="CAF1342416.1"/>
    </source>
</evidence>
<evidence type="ECO:0000313" key="5">
    <source>
        <dbReference type="Proteomes" id="UP000663852"/>
    </source>
</evidence>
<name>A0A814UAY2_ADIRI</name>
<proteinExistence type="predicted"/>
<evidence type="ECO:0000313" key="4">
    <source>
        <dbReference type="Proteomes" id="UP000663828"/>
    </source>
</evidence>
<reference evidence="2" key="1">
    <citation type="submission" date="2021-02" db="EMBL/GenBank/DDBJ databases">
        <authorList>
            <person name="Nowell W R."/>
        </authorList>
    </citation>
    <scope>NUCLEOTIDE SEQUENCE</scope>
</reference>
<gene>
    <name evidence="2" type="ORF">EDS130_LOCUS23750</name>
    <name evidence="3" type="ORF">XAT740_LOCUS31030</name>
</gene>
<dbReference type="AlphaFoldDB" id="A0A814UAY2"/>
<dbReference type="EMBL" id="CAJNOR010002799">
    <property type="protein sequence ID" value="CAF1342416.1"/>
    <property type="molecule type" value="Genomic_DNA"/>
</dbReference>
<accession>A0A814UAY2</accession>
<comment type="caution">
    <text evidence="2">The sequence shown here is derived from an EMBL/GenBank/DDBJ whole genome shotgun (WGS) entry which is preliminary data.</text>
</comment>
<protein>
    <submittedName>
        <fullName evidence="2">Uncharacterized protein</fullName>
    </submittedName>
</protein>
<sequence>MNREKHVYERVEGDESPSISQVIMARSVPAAPPPVPVRMPKCHALAKKKEGCATDRHFTNDASGGSVASPPEQPPPEEWRVWIGGVVNQMSADIKSMSTAIKSMSADIRRLTLAIEGDGRGGDEERGRRRITLNSIPGYYGTVGSGRLGSFSDRFLQTSSWKRSGTDRIFPGQFRRQGICWNLLESAKTVPESRGAIPEPTQISTDPVAGMIDLGSSSFPSTATSTSADAKVSCFGKEKGMNTLFFFNQIFFNALQEGCATDRHFTNDASGGSVASPPEQPPPEEWRVWFGDAVNQMSADIKSMSADIRRLTLAIEGGVVNQMSADIKSMSADIKSVSADIRRLTLAIEGGGGGRSGGGGGRGGGDEERGRRGVSVGGRPRPTDLRLPLRRP</sequence>
<dbReference type="EMBL" id="CAJNOJ010000131">
    <property type="protein sequence ID" value="CAF1172156.1"/>
    <property type="molecule type" value="Genomic_DNA"/>
</dbReference>
<dbReference type="Proteomes" id="UP000663828">
    <property type="component" value="Unassembled WGS sequence"/>
</dbReference>
<keyword evidence="4" id="KW-1185">Reference proteome</keyword>
<evidence type="ECO:0000256" key="1">
    <source>
        <dbReference type="SAM" id="MobiDB-lite"/>
    </source>
</evidence>
<evidence type="ECO:0000313" key="2">
    <source>
        <dbReference type="EMBL" id="CAF1172156.1"/>
    </source>
</evidence>